<dbReference type="RefSeq" id="WP_129209452.1">
    <property type="nucleotide sequence ID" value="NZ_BMGU01000002.1"/>
</dbReference>
<accession>A0A4Q1S9F1</accession>
<dbReference type="AlphaFoldDB" id="A0A4Q1S9F1"/>
<evidence type="ECO:0000313" key="2">
    <source>
        <dbReference type="EMBL" id="RXS93683.1"/>
    </source>
</evidence>
<dbReference type="Proteomes" id="UP000290253">
    <property type="component" value="Unassembled WGS sequence"/>
</dbReference>
<proteinExistence type="predicted"/>
<gene>
    <name evidence="2" type="ORF">ESZ00_16600</name>
</gene>
<name>A0A4Q1S9F1_9BACT</name>
<comment type="caution">
    <text evidence="2">The sequence shown here is derived from an EMBL/GenBank/DDBJ whole genome shotgun (WGS) entry which is preliminary data.</text>
</comment>
<feature type="region of interest" description="Disordered" evidence="1">
    <location>
        <begin position="1"/>
        <end position="33"/>
    </location>
</feature>
<dbReference type="EMBL" id="SDMK01000004">
    <property type="protein sequence ID" value="RXS93683.1"/>
    <property type="molecule type" value="Genomic_DNA"/>
</dbReference>
<feature type="compositionally biased region" description="Polar residues" evidence="1">
    <location>
        <begin position="14"/>
        <end position="30"/>
    </location>
</feature>
<keyword evidence="3" id="KW-1185">Reference proteome</keyword>
<protein>
    <submittedName>
        <fullName evidence="2">Uncharacterized protein</fullName>
    </submittedName>
</protein>
<reference evidence="2 3" key="1">
    <citation type="journal article" date="2016" name="Int. J. Syst. Evol. Microbiol.">
        <title>Acidipila dinghuensis sp. nov., an acidobacterium isolated from forest soil.</title>
        <authorList>
            <person name="Jiang Y.W."/>
            <person name="Wang J."/>
            <person name="Chen M.H."/>
            <person name="Lv Y.Y."/>
            <person name="Qiu L.H."/>
        </authorList>
    </citation>
    <scope>NUCLEOTIDE SEQUENCE [LARGE SCALE GENOMIC DNA]</scope>
    <source>
        <strain evidence="2 3">DHOF10</strain>
    </source>
</reference>
<organism evidence="2 3">
    <name type="scientific">Silvibacterium dinghuense</name>
    <dbReference type="NCBI Taxonomy" id="1560006"/>
    <lineage>
        <taxon>Bacteria</taxon>
        <taxon>Pseudomonadati</taxon>
        <taxon>Acidobacteriota</taxon>
        <taxon>Terriglobia</taxon>
        <taxon>Terriglobales</taxon>
        <taxon>Acidobacteriaceae</taxon>
        <taxon>Silvibacterium</taxon>
    </lineage>
</organism>
<evidence type="ECO:0000256" key="1">
    <source>
        <dbReference type="SAM" id="MobiDB-lite"/>
    </source>
</evidence>
<evidence type="ECO:0000313" key="3">
    <source>
        <dbReference type="Proteomes" id="UP000290253"/>
    </source>
</evidence>
<sequence>MAQDPWEDAAAQYKASQAKGSASPSTVSSNDDWKLWQAGTGDAQHQGVWDTIKSGASNLAKGAAKGIAGDVSNIDNAVAKIPGIGNWLTTPLVGGHSSQQARAQLSAASTPHGTMQGIGRGIEQAGEFLIPGLGEEEAAGRIASLIPSAGRAAAPLARVGYNALTSGAINAMQGGGFASGALAGAGGGAIGEGMRAVAPALAESAIGIRKTDRAYGRTPGRMILDETKGYSPRAVANSAQATLNQLNPQLDRIADVASVRPRPAISGLLQEPVLDEFGRVTQPHPIAGVIPTTEPNRIGSLIPARGIVGSAIGRATAQNAEKEAGQLQPMSKFLSQRFNTGELIPEQVTPRELLNLRRGFGNEFVHNWNPEVSPSVTGTARRAYGALTDEFHRAVPEAADLDRRIGGLIPVAKRAESADLNAPFTQRVAGRLKAHTGALIGSVGGSLYGYGNGGGIPGAVRGAAISLLAPAVLASPRTLMTAARVANAPGALLRAAQGGALQLAREKAKKGSATDNQ</sequence>